<dbReference type="InterPro" id="IPR022541">
    <property type="entry name" value="YhfG"/>
</dbReference>
<sequence length="54" mass="6176">MTHVSLKTKQAYFTKVKRANYAASMRLEGFSVTSESYPTASKAAILEKYRRRDS</sequence>
<accession>S2KIV4</accession>
<evidence type="ECO:0000313" key="1">
    <source>
        <dbReference type="EMBL" id="EPC01875.1"/>
    </source>
</evidence>
<organism evidence="1 2">
    <name type="scientific">Litchfieldella anticariensis (strain DSM 16096 / CECT 5854 / CIP 108499 / LMG 22089 / FP35)</name>
    <name type="common">Halomonas anticariensis</name>
    <dbReference type="NCBI Taxonomy" id="1121939"/>
    <lineage>
        <taxon>Bacteria</taxon>
        <taxon>Pseudomonadati</taxon>
        <taxon>Pseudomonadota</taxon>
        <taxon>Gammaproteobacteria</taxon>
        <taxon>Oceanospirillales</taxon>
        <taxon>Halomonadaceae</taxon>
        <taxon>Litchfieldella</taxon>
    </lineage>
</organism>
<dbReference type="Pfam" id="PF10832">
    <property type="entry name" value="YhfG"/>
    <property type="match status" value="1"/>
</dbReference>
<gene>
    <name evidence="1" type="ORF">L861_19685</name>
</gene>
<evidence type="ECO:0000313" key="2">
    <source>
        <dbReference type="Proteomes" id="UP000014463"/>
    </source>
</evidence>
<evidence type="ECO:0008006" key="3">
    <source>
        <dbReference type="Google" id="ProtNLM"/>
    </source>
</evidence>
<dbReference type="RefSeq" id="WP_016417046.1">
    <property type="nucleotide sequence ID" value="NZ_AUAB01000012.1"/>
</dbReference>
<comment type="caution">
    <text evidence="1">The sequence shown here is derived from an EMBL/GenBank/DDBJ whole genome shotgun (WGS) entry which is preliminary data.</text>
</comment>
<protein>
    <recommendedName>
        <fullName evidence="3">DUF2559 domain-containing protein</fullName>
    </recommendedName>
</protein>
<dbReference type="PATRIC" id="fig|1121939.11.peg.2539"/>
<dbReference type="EMBL" id="ASTJ01000029">
    <property type="protein sequence ID" value="EPC01875.1"/>
    <property type="molecule type" value="Genomic_DNA"/>
</dbReference>
<proteinExistence type="predicted"/>
<keyword evidence="2" id="KW-1185">Reference proteome</keyword>
<dbReference type="STRING" id="1121939.L861_19685"/>
<dbReference type="OrthoDB" id="6079489at2"/>
<reference evidence="1 2" key="1">
    <citation type="journal article" date="2013" name="Genome Announc.">
        <title>Draft genome sequence of the moderately halophilic gammaproteobacterium Halomonas anticariensis FP35.</title>
        <authorList>
            <person name="Tahrioui A."/>
            <person name="Quesada E."/>
            <person name="Llamas I."/>
        </authorList>
    </citation>
    <scope>NUCLEOTIDE SEQUENCE [LARGE SCALE GENOMIC DNA]</scope>
    <source>
        <strain evidence="2">DSM 16096 / CECT 5854 / LMG 22089 / FP35</strain>
    </source>
</reference>
<name>S2KIV4_LITA3</name>
<dbReference type="AlphaFoldDB" id="S2KIV4"/>
<dbReference type="Proteomes" id="UP000014463">
    <property type="component" value="Unassembled WGS sequence"/>
</dbReference>